<organism evidence="2 3">
    <name type="scientific">Podospora bellae-mahoneyi</name>
    <dbReference type="NCBI Taxonomy" id="2093777"/>
    <lineage>
        <taxon>Eukaryota</taxon>
        <taxon>Fungi</taxon>
        <taxon>Dikarya</taxon>
        <taxon>Ascomycota</taxon>
        <taxon>Pezizomycotina</taxon>
        <taxon>Sordariomycetes</taxon>
        <taxon>Sordariomycetidae</taxon>
        <taxon>Sordariales</taxon>
        <taxon>Podosporaceae</taxon>
        <taxon>Podospora</taxon>
    </lineage>
</organism>
<dbReference type="RefSeq" id="XP_062730732.1">
    <property type="nucleotide sequence ID" value="XM_062872802.1"/>
</dbReference>
<evidence type="ECO:0000313" key="2">
    <source>
        <dbReference type="EMBL" id="KAK4641756.1"/>
    </source>
</evidence>
<dbReference type="Proteomes" id="UP001322138">
    <property type="component" value="Unassembled WGS sequence"/>
</dbReference>
<accession>A0ABR0FCS3</accession>
<reference evidence="2 3" key="1">
    <citation type="journal article" date="2023" name="bioRxiv">
        <title>High-quality genome assemblies of four members of thePodospora anserinaspecies complex.</title>
        <authorList>
            <person name="Ament-Velasquez S.L."/>
            <person name="Vogan A.A."/>
            <person name="Wallerman O."/>
            <person name="Hartmann F."/>
            <person name="Gautier V."/>
            <person name="Silar P."/>
            <person name="Giraud T."/>
            <person name="Johannesson H."/>
        </authorList>
    </citation>
    <scope>NUCLEOTIDE SEQUENCE [LARGE SCALE GENOMIC DNA]</scope>
    <source>
        <strain evidence="2 3">CBS 112042</strain>
    </source>
</reference>
<evidence type="ECO:0000313" key="3">
    <source>
        <dbReference type="Proteomes" id="UP001322138"/>
    </source>
</evidence>
<gene>
    <name evidence="2" type="ORF">QC761_0077400</name>
</gene>
<protein>
    <submittedName>
        <fullName evidence="2">Uncharacterized protein</fullName>
    </submittedName>
</protein>
<keyword evidence="3" id="KW-1185">Reference proteome</keyword>
<proteinExistence type="predicted"/>
<feature type="region of interest" description="Disordered" evidence="1">
    <location>
        <begin position="1"/>
        <end position="20"/>
    </location>
</feature>
<dbReference type="GeneID" id="87892095"/>
<dbReference type="EMBL" id="JAFFGZ010000007">
    <property type="protein sequence ID" value="KAK4641756.1"/>
    <property type="molecule type" value="Genomic_DNA"/>
</dbReference>
<comment type="caution">
    <text evidence="2">The sequence shown here is derived from an EMBL/GenBank/DDBJ whole genome shotgun (WGS) entry which is preliminary data.</text>
</comment>
<evidence type="ECO:0000256" key="1">
    <source>
        <dbReference type="SAM" id="MobiDB-lite"/>
    </source>
</evidence>
<name>A0ABR0FCS3_9PEZI</name>
<feature type="compositionally biased region" description="Polar residues" evidence="1">
    <location>
        <begin position="1"/>
        <end position="11"/>
    </location>
</feature>
<sequence>MLTLKSLNGYRTDSESRSSRDIPKCLAEVVRWRGKGKGKAKQFQLCRRQVLADPTAAIGPKRVARLHPRGVLIGQTDPKVF</sequence>